<evidence type="ECO:0000313" key="8">
    <source>
        <dbReference type="EMBL" id="KCZ65330.1"/>
    </source>
</evidence>
<dbReference type="SUPFAM" id="SSF117143">
    <property type="entry name" value="Flagellar hook protein flgE"/>
    <property type="match status" value="1"/>
</dbReference>
<feature type="domain" description="Flagellar basal-body/hook protein C-terminal" evidence="6">
    <location>
        <begin position="189"/>
        <end position="231"/>
    </location>
</feature>
<dbReference type="InterPro" id="IPR053967">
    <property type="entry name" value="LlgE_F_G-like_D1"/>
</dbReference>
<evidence type="ECO:0000259" key="7">
    <source>
        <dbReference type="Pfam" id="PF22692"/>
    </source>
</evidence>
<keyword evidence="9" id="KW-1185">Reference proteome</keyword>
<dbReference type="NCBIfam" id="NF009332">
    <property type="entry name" value="PRK12690.1"/>
    <property type="match status" value="1"/>
</dbReference>
<comment type="subunit">
    <text evidence="4">The basal body constitutes a major portion of the flagellar organelle and consists of five rings (E,L,P,S, and M) mounted on a central rod. The rod consists of about 26 subunits of FlgG in the distal portion, and FlgB, FlgC and FlgF are thought to build up the proximal portion of the rod with about 6 subunits each.</text>
</comment>
<feature type="domain" description="Flagellar basal body rod protein N-terminal" evidence="5">
    <location>
        <begin position="16"/>
        <end position="35"/>
    </location>
</feature>
<dbReference type="PANTHER" id="PTHR30435:SF19">
    <property type="entry name" value="FLAGELLAR BASAL-BODY ROD PROTEIN FLGG"/>
    <property type="match status" value="1"/>
</dbReference>
<evidence type="ECO:0000259" key="5">
    <source>
        <dbReference type="Pfam" id="PF00460"/>
    </source>
</evidence>
<dbReference type="eggNOG" id="COG4786">
    <property type="taxonomic scope" value="Bacteria"/>
</dbReference>
<dbReference type="Pfam" id="PF06429">
    <property type="entry name" value="Flg_bbr_C"/>
    <property type="match status" value="1"/>
</dbReference>
<dbReference type="EMBL" id="AWFH01000001">
    <property type="protein sequence ID" value="KCZ65330.1"/>
    <property type="molecule type" value="Genomic_DNA"/>
</dbReference>
<dbReference type="PROSITE" id="PS00588">
    <property type="entry name" value="FLAGELLA_BB_ROD"/>
    <property type="match status" value="1"/>
</dbReference>
<dbReference type="GO" id="GO:0030694">
    <property type="term" value="C:bacterial-type flagellum basal body, rod"/>
    <property type="evidence" value="ECO:0007669"/>
    <property type="project" value="UniProtKB-UniRule"/>
</dbReference>
<reference evidence="8 9" key="1">
    <citation type="journal article" date="2014" name="Antonie Van Leeuwenhoek">
        <title>Hyphomonas beringensis sp. nov. and Hyphomonas chukchiensis sp. nov., isolated from surface seawater of the Bering Sea and Chukchi Sea.</title>
        <authorList>
            <person name="Li C."/>
            <person name="Lai Q."/>
            <person name="Li G."/>
            <person name="Dong C."/>
            <person name="Wang J."/>
            <person name="Liao Y."/>
            <person name="Shao Z."/>
        </authorList>
    </citation>
    <scope>NUCLEOTIDE SEQUENCE [LARGE SCALE GENOMIC DNA]</scope>
    <source>
        <strain evidence="8 9">22II1-22F38</strain>
    </source>
</reference>
<dbReference type="NCBIfam" id="TIGR03506">
    <property type="entry name" value="FlgEFG_subfam"/>
    <property type="match status" value="1"/>
</dbReference>
<dbReference type="PANTHER" id="PTHR30435">
    <property type="entry name" value="FLAGELLAR PROTEIN"/>
    <property type="match status" value="1"/>
</dbReference>
<evidence type="ECO:0000256" key="2">
    <source>
        <dbReference type="ARBA" id="ARBA00009677"/>
    </source>
</evidence>
<dbReference type="OrthoDB" id="9804559at2"/>
<dbReference type="InterPro" id="IPR001444">
    <property type="entry name" value="Flag_bb_rod_N"/>
</dbReference>
<dbReference type="InterPro" id="IPR012836">
    <property type="entry name" value="FlgF"/>
</dbReference>
<evidence type="ECO:0000256" key="3">
    <source>
        <dbReference type="ARBA" id="ARBA00023143"/>
    </source>
</evidence>
<dbReference type="NCBIfam" id="TIGR02490">
    <property type="entry name" value="flgF"/>
    <property type="match status" value="1"/>
</dbReference>
<dbReference type="Pfam" id="PF00460">
    <property type="entry name" value="Flg_bb_rod"/>
    <property type="match status" value="1"/>
</dbReference>
<dbReference type="Proteomes" id="UP000024547">
    <property type="component" value="Unassembled WGS sequence"/>
</dbReference>
<feature type="domain" description="Flagellar hook protein FlgE/F/G-like D1" evidence="7">
    <location>
        <begin position="82"/>
        <end position="147"/>
    </location>
</feature>
<dbReference type="RefSeq" id="WP_035547829.1">
    <property type="nucleotide sequence ID" value="NZ_AWFH01000001.1"/>
</dbReference>
<sequence length="237" mass="24930">MSNAIYATLTRQDGLLREMQVIANNVANSSTTGYKSNHAIFAEHIAAVNGEGDSVSMGSLSGHSHDLSQGAMKHTGGQFDLAIHGEGFFVLETPAGERLTRAGAFQLSADGILADAFGNQVMGAGGGAIAIPEEVTRISVAPDGTISSGQEILGQIGVVTANGQIAQEGGTMFVAAEGYEQVEEPNVIQGALEQSNVSSILEISRLIEVQRAYEAGQSLIEKEDERINQLIKTMRQL</sequence>
<protein>
    <recommendedName>
        <fullName evidence="4">Flagellar basal-body rod protein FlgF</fullName>
    </recommendedName>
</protein>
<dbReference type="STRING" id="1280948.HY36_02790"/>
<keyword evidence="3 4" id="KW-0975">Bacterial flagellum</keyword>
<dbReference type="InterPro" id="IPR037925">
    <property type="entry name" value="FlgE/F/G-like"/>
</dbReference>
<evidence type="ECO:0000313" key="9">
    <source>
        <dbReference type="Proteomes" id="UP000024547"/>
    </source>
</evidence>
<dbReference type="Pfam" id="PF22692">
    <property type="entry name" value="LlgE_F_G_D1"/>
    <property type="match status" value="1"/>
</dbReference>
<dbReference type="InterPro" id="IPR020013">
    <property type="entry name" value="Flagellar_FlgE/F/G"/>
</dbReference>
<dbReference type="InterPro" id="IPR019776">
    <property type="entry name" value="Flagellar_basal_body_rod_CS"/>
</dbReference>
<name>A0A059ECK2_9PROT</name>
<proteinExistence type="inferred from homology"/>
<organism evidence="8 9">
    <name type="scientific">Hyphomonas atlantica</name>
    <dbReference type="NCBI Taxonomy" id="1280948"/>
    <lineage>
        <taxon>Bacteria</taxon>
        <taxon>Pseudomonadati</taxon>
        <taxon>Pseudomonadota</taxon>
        <taxon>Alphaproteobacteria</taxon>
        <taxon>Hyphomonadales</taxon>
        <taxon>Hyphomonadaceae</taxon>
        <taxon>Hyphomonas</taxon>
    </lineage>
</organism>
<evidence type="ECO:0000256" key="4">
    <source>
        <dbReference type="RuleBase" id="RU362116"/>
    </source>
</evidence>
<dbReference type="InterPro" id="IPR010930">
    <property type="entry name" value="Flg_bb/hook_C_dom"/>
</dbReference>
<dbReference type="GO" id="GO:0071978">
    <property type="term" value="P:bacterial-type flagellum-dependent swarming motility"/>
    <property type="evidence" value="ECO:0007669"/>
    <property type="project" value="TreeGrafter"/>
</dbReference>
<dbReference type="AlphaFoldDB" id="A0A059ECK2"/>
<comment type="caution">
    <text evidence="8">The sequence shown here is derived from an EMBL/GenBank/DDBJ whole genome shotgun (WGS) entry which is preliminary data.</text>
</comment>
<gene>
    <name evidence="8" type="ORF">HY36_02790</name>
</gene>
<accession>A0A059ECK2</accession>
<comment type="similarity">
    <text evidence="2 4">Belongs to the flagella basal body rod proteins family.</text>
</comment>
<dbReference type="PATRIC" id="fig|1280948.3.peg.552"/>
<comment type="subcellular location">
    <subcellularLocation>
        <location evidence="1 4">Bacterial flagellum basal body</location>
    </subcellularLocation>
</comment>
<evidence type="ECO:0000259" key="6">
    <source>
        <dbReference type="Pfam" id="PF06429"/>
    </source>
</evidence>
<evidence type="ECO:0000256" key="1">
    <source>
        <dbReference type="ARBA" id="ARBA00004117"/>
    </source>
</evidence>